<proteinExistence type="inferred from homology"/>
<dbReference type="SUPFAM" id="SSF74653">
    <property type="entry name" value="TolA/TonB C-terminal domain"/>
    <property type="match status" value="1"/>
</dbReference>
<keyword evidence="4 10" id="KW-1003">Cell membrane</keyword>
<dbReference type="GO" id="GO:0055085">
    <property type="term" value="P:transmembrane transport"/>
    <property type="evidence" value="ECO:0007669"/>
    <property type="project" value="InterPro"/>
</dbReference>
<dbReference type="GO" id="GO:0015031">
    <property type="term" value="P:protein transport"/>
    <property type="evidence" value="ECO:0007669"/>
    <property type="project" value="UniProtKB-UniRule"/>
</dbReference>
<evidence type="ECO:0000256" key="11">
    <source>
        <dbReference type="SAM" id="MobiDB-lite"/>
    </source>
</evidence>
<dbReference type="AlphaFoldDB" id="A0A1L0ARI1"/>
<evidence type="ECO:0000313" key="13">
    <source>
        <dbReference type="EMBL" id="SGY90644.1"/>
    </source>
</evidence>
<dbReference type="NCBIfam" id="TIGR01352">
    <property type="entry name" value="tonB_Cterm"/>
    <property type="match status" value="1"/>
</dbReference>
<dbReference type="Gene3D" id="3.30.1150.10">
    <property type="match status" value="1"/>
</dbReference>
<keyword evidence="10" id="KW-0735">Signal-anchor</keyword>
<dbReference type="GO" id="GO:0031992">
    <property type="term" value="F:energy transducer activity"/>
    <property type="evidence" value="ECO:0007669"/>
    <property type="project" value="InterPro"/>
</dbReference>
<sequence length="204" mass="22710">MLRFLLAVPLALAMTLVLFTVMAWMVDNGHSGKPEASTAQAFDIVMVDQERDVNRRQRALPEQPKNAPPPTDSISVANAEVKALALPDMPVLGIDLASIGVEVGLPAIGEFSANQQAMPLYRVEPRYPSRAMKQGAQGWVKLSFTIDTLGRPIDIKVIDAKPRRLFEKSAMKALRKWKYQPKLEEGKAIMQVNQTVTLEFKLER</sequence>
<protein>
    <recommendedName>
        <fullName evidence="10">Protein TonB</fullName>
    </recommendedName>
</protein>
<organism evidence="13 14">
    <name type="scientific">Moritella viscosa</name>
    <dbReference type="NCBI Taxonomy" id="80854"/>
    <lineage>
        <taxon>Bacteria</taxon>
        <taxon>Pseudomonadati</taxon>
        <taxon>Pseudomonadota</taxon>
        <taxon>Gammaproteobacteria</taxon>
        <taxon>Alteromonadales</taxon>
        <taxon>Moritellaceae</taxon>
        <taxon>Moritella</taxon>
    </lineage>
</organism>
<dbReference type="GO" id="GO:0030288">
    <property type="term" value="C:outer membrane-bounded periplasmic space"/>
    <property type="evidence" value="ECO:0007669"/>
    <property type="project" value="InterPro"/>
</dbReference>
<accession>A0A1L0ARI1</accession>
<dbReference type="InterPro" id="IPR037682">
    <property type="entry name" value="TonB_C"/>
</dbReference>
<feature type="region of interest" description="Disordered" evidence="11">
    <location>
        <begin position="53"/>
        <end position="73"/>
    </location>
</feature>
<evidence type="ECO:0000256" key="7">
    <source>
        <dbReference type="ARBA" id="ARBA00022927"/>
    </source>
</evidence>
<dbReference type="OrthoDB" id="1628901at2"/>
<dbReference type="Proteomes" id="UP000183794">
    <property type="component" value="Unassembled WGS sequence"/>
</dbReference>
<keyword evidence="6" id="KW-0812">Transmembrane</keyword>
<dbReference type="FunFam" id="3.30.1150.10:FF:000006">
    <property type="entry name" value="Protein TonB"/>
    <property type="match status" value="1"/>
</dbReference>
<keyword evidence="8" id="KW-1133">Transmembrane helix</keyword>
<feature type="domain" description="TonB C-terminal" evidence="12">
    <location>
        <begin position="112"/>
        <end position="204"/>
    </location>
</feature>
<dbReference type="Pfam" id="PF03544">
    <property type="entry name" value="TonB_C"/>
    <property type="match status" value="1"/>
</dbReference>
<evidence type="ECO:0000256" key="4">
    <source>
        <dbReference type="ARBA" id="ARBA00022475"/>
    </source>
</evidence>
<keyword evidence="3 10" id="KW-0813">Transport</keyword>
<evidence type="ECO:0000313" key="14">
    <source>
        <dbReference type="Proteomes" id="UP000183794"/>
    </source>
</evidence>
<evidence type="ECO:0000259" key="12">
    <source>
        <dbReference type="PROSITE" id="PS52015"/>
    </source>
</evidence>
<dbReference type="RefSeq" id="WP_075497017.1">
    <property type="nucleotide sequence ID" value="NZ_CAWRBC010000158.1"/>
</dbReference>
<gene>
    <name evidence="13" type="ORF">NVI5450_1138</name>
</gene>
<reference evidence="13 14" key="1">
    <citation type="submission" date="2016-11" db="EMBL/GenBank/DDBJ databases">
        <authorList>
            <person name="Jaros S."/>
            <person name="Januszkiewicz K."/>
            <person name="Wedrychowicz H."/>
        </authorList>
    </citation>
    <scope>NUCLEOTIDE SEQUENCE [LARGE SCALE GENOMIC DNA]</scope>
    <source>
        <strain evidence="13">NVI 5450</strain>
    </source>
</reference>
<evidence type="ECO:0000256" key="1">
    <source>
        <dbReference type="ARBA" id="ARBA00004383"/>
    </source>
</evidence>
<evidence type="ECO:0000256" key="5">
    <source>
        <dbReference type="ARBA" id="ARBA00022519"/>
    </source>
</evidence>
<evidence type="ECO:0000256" key="6">
    <source>
        <dbReference type="ARBA" id="ARBA00022692"/>
    </source>
</evidence>
<comment type="subcellular location">
    <subcellularLocation>
        <location evidence="1 10">Cell inner membrane</location>
        <topology evidence="1 10">Single-pass membrane protein</topology>
        <orientation evidence="1 10">Periplasmic side</orientation>
    </subcellularLocation>
</comment>
<evidence type="ECO:0000256" key="10">
    <source>
        <dbReference type="RuleBase" id="RU362123"/>
    </source>
</evidence>
<evidence type="ECO:0000256" key="8">
    <source>
        <dbReference type="ARBA" id="ARBA00022989"/>
    </source>
</evidence>
<dbReference type="GO" id="GO:0015891">
    <property type="term" value="P:siderophore transport"/>
    <property type="evidence" value="ECO:0007669"/>
    <property type="project" value="InterPro"/>
</dbReference>
<keyword evidence="9" id="KW-0472">Membrane</keyword>
<comment type="similarity">
    <text evidence="2 10">Belongs to the TonB family.</text>
</comment>
<dbReference type="EMBL" id="FPLD01000037">
    <property type="protein sequence ID" value="SGY90644.1"/>
    <property type="molecule type" value="Genomic_DNA"/>
</dbReference>
<comment type="function">
    <text evidence="10">Interacts with outer membrane receptor proteins that carry out high-affinity binding and energy dependent uptake into the periplasmic space of specific substrates. It could act to transduce energy from the cytoplasmic membrane to specific energy-requiring processes in the outer membrane, resulting in the release into the periplasm of ligands bound by these outer membrane proteins.</text>
</comment>
<dbReference type="PANTHER" id="PTHR33446:SF14">
    <property type="entry name" value="PROTEIN TONB"/>
    <property type="match status" value="1"/>
</dbReference>
<dbReference type="PANTHER" id="PTHR33446">
    <property type="entry name" value="PROTEIN TONB-RELATED"/>
    <property type="match status" value="1"/>
</dbReference>
<keyword evidence="7 10" id="KW-0653">Protein transport</keyword>
<evidence type="ECO:0000256" key="3">
    <source>
        <dbReference type="ARBA" id="ARBA00022448"/>
    </source>
</evidence>
<dbReference type="InterPro" id="IPR006260">
    <property type="entry name" value="TonB/TolA_C"/>
</dbReference>
<evidence type="ECO:0000256" key="9">
    <source>
        <dbReference type="ARBA" id="ARBA00023136"/>
    </source>
</evidence>
<name>A0A1L0ARI1_9GAMM</name>
<dbReference type="InterPro" id="IPR003538">
    <property type="entry name" value="TonB"/>
</dbReference>
<dbReference type="InterPro" id="IPR051045">
    <property type="entry name" value="TonB-dependent_transducer"/>
</dbReference>
<dbReference type="GO" id="GO:0005886">
    <property type="term" value="C:plasma membrane"/>
    <property type="evidence" value="ECO:0007669"/>
    <property type="project" value="UniProtKB-SubCell"/>
</dbReference>
<keyword evidence="5 10" id="KW-0997">Cell inner membrane</keyword>
<evidence type="ECO:0000256" key="2">
    <source>
        <dbReference type="ARBA" id="ARBA00006555"/>
    </source>
</evidence>
<dbReference type="PROSITE" id="PS52015">
    <property type="entry name" value="TONB_CTD"/>
    <property type="match status" value="1"/>
</dbReference>
<dbReference type="PRINTS" id="PR01374">
    <property type="entry name" value="TONBPROTEIN"/>
</dbReference>